<feature type="non-terminal residue" evidence="1">
    <location>
        <position position="56"/>
    </location>
</feature>
<evidence type="ECO:0000313" key="2">
    <source>
        <dbReference type="Proteomes" id="UP001529510"/>
    </source>
</evidence>
<keyword evidence="2" id="KW-1185">Reference proteome</keyword>
<dbReference type="AlphaFoldDB" id="A0ABD0P8H7"/>
<sequence length="56" mass="6219">ERDEERRRQLRERARQLIAEARSGVKMAELPLYTDSTSIACSAAGNNLKGRSKTAG</sequence>
<organism evidence="1 2">
    <name type="scientific">Cirrhinus mrigala</name>
    <name type="common">Mrigala</name>
    <dbReference type="NCBI Taxonomy" id="683832"/>
    <lineage>
        <taxon>Eukaryota</taxon>
        <taxon>Metazoa</taxon>
        <taxon>Chordata</taxon>
        <taxon>Craniata</taxon>
        <taxon>Vertebrata</taxon>
        <taxon>Euteleostomi</taxon>
        <taxon>Actinopterygii</taxon>
        <taxon>Neopterygii</taxon>
        <taxon>Teleostei</taxon>
        <taxon>Ostariophysi</taxon>
        <taxon>Cypriniformes</taxon>
        <taxon>Cyprinidae</taxon>
        <taxon>Labeoninae</taxon>
        <taxon>Labeonini</taxon>
        <taxon>Cirrhinus</taxon>
    </lineage>
</organism>
<gene>
    <name evidence="1" type="ORF">M9458_034571</name>
</gene>
<dbReference type="EMBL" id="JAMKFB020000017">
    <property type="protein sequence ID" value="KAL0169975.1"/>
    <property type="molecule type" value="Genomic_DNA"/>
</dbReference>
<evidence type="ECO:0000313" key="1">
    <source>
        <dbReference type="EMBL" id="KAL0169975.1"/>
    </source>
</evidence>
<feature type="non-terminal residue" evidence="1">
    <location>
        <position position="1"/>
    </location>
</feature>
<dbReference type="Proteomes" id="UP001529510">
    <property type="component" value="Unassembled WGS sequence"/>
</dbReference>
<comment type="caution">
    <text evidence="1">The sequence shown here is derived from an EMBL/GenBank/DDBJ whole genome shotgun (WGS) entry which is preliminary data.</text>
</comment>
<accession>A0ABD0P8H7</accession>
<reference evidence="1 2" key="1">
    <citation type="submission" date="2024-05" db="EMBL/GenBank/DDBJ databases">
        <title>Genome sequencing and assembly of Indian major carp, Cirrhinus mrigala (Hamilton, 1822).</title>
        <authorList>
            <person name="Mohindra V."/>
            <person name="Chowdhury L.M."/>
            <person name="Lal K."/>
            <person name="Jena J.K."/>
        </authorList>
    </citation>
    <scope>NUCLEOTIDE SEQUENCE [LARGE SCALE GENOMIC DNA]</scope>
    <source>
        <strain evidence="1">CM1030</strain>
        <tissue evidence="1">Blood</tissue>
    </source>
</reference>
<proteinExistence type="predicted"/>
<name>A0ABD0P8H7_CIRMR</name>
<protein>
    <submittedName>
        <fullName evidence="1">Uncharacterized protein</fullName>
    </submittedName>
</protein>